<dbReference type="InterPro" id="IPR016461">
    <property type="entry name" value="COMT-like"/>
</dbReference>
<evidence type="ECO:0000313" key="7">
    <source>
        <dbReference type="Proteomes" id="UP001219525"/>
    </source>
</evidence>
<dbReference type="Gene3D" id="3.40.50.150">
    <property type="entry name" value="Vaccinia Virus protein VP39"/>
    <property type="match status" value="1"/>
</dbReference>
<gene>
    <name evidence="6" type="ORF">GGX14DRAFT_454203</name>
</gene>
<protein>
    <submittedName>
        <fullName evidence="6">O-methyltransferase</fullName>
    </submittedName>
</protein>
<evidence type="ECO:0000313" key="6">
    <source>
        <dbReference type="EMBL" id="KAJ7208244.1"/>
    </source>
</evidence>
<evidence type="ECO:0000256" key="3">
    <source>
        <dbReference type="ARBA" id="ARBA00022691"/>
    </source>
</evidence>
<evidence type="ECO:0000259" key="5">
    <source>
        <dbReference type="Pfam" id="PF08100"/>
    </source>
</evidence>
<name>A0AAD6VBG3_9AGAR</name>
<keyword evidence="3" id="KW-0949">S-adenosyl-L-methionine</keyword>
<accession>A0AAD6VBG3</accession>
<proteinExistence type="predicted"/>
<dbReference type="SUPFAM" id="SSF53335">
    <property type="entry name" value="S-adenosyl-L-methionine-dependent methyltransferases"/>
    <property type="match status" value="1"/>
</dbReference>
<dbReference type="GO" id="GO:0008171">
    <property type="term" value="F:O-methyltransferase activity"/>
    <property type="evidence" value="ECO:0007669"/>
    <property type="project" value="InterPro"/>
</dbReference>
<dbReference type="PANTHER" id="PTHR43712">
    <property type="entry name" value="PUTATIVE (AFU_ORTHOLOGUE AFUA_4G14580)-RELATED"/>
    <property type="match status" value="1"/>
</dbReference>
<dbReference type="InterPro" id="IPR012967">
    <property type="entry name" value="COMT_dimerisation"/>
</dbReference>
<dbReference type="SUPFAM" id="SSF46785">
    <property type="entry name" value="Winged helix' DNA-binding domain"/>
    <property type="match status" value="1"/>
</dbReference>
<evidence type="ECO:0000256" key="2">
    <source>
        <dbReference type="ARBA" id="ARBA00022679"/>
    </source>
</evidence>
<feature type="domain" description="O-methyltransferase C-terminal" evidence="4">
    <location>
        <begin position="198"/>
        <end position="388"/>
    </location>
</feature>
<dbReference type="InterPro" id="IPR036390">
    <property type="entry name" value="WH_DNA-bd_sf"/>
</dbReference>
<feature type="domain" description="O-methyltransferase dimerisation" evidence="5">
    <location>
        <begin position="79"/>
        <end position="157"/>
    </location>
</feature>
<comment type="caution">
    <text evidence="6">The sequence shown here is derived from an EMBL/GenBank/DDBJ whole genome shotgun (WGS) entry which is preliminary data.</text>
</comment>
<organism evidence="6 7">
    <name type="scientific">Mycena pura</name>
    <dbReference type="NCBI Taxonomy" id="153505"/>
    <lineage>
        <taxon>Eukaryota</taxon>
        <taxon>Fungi</taxon>
        <taxon>Dikarya</taxon>
        <taxon>Basidiomycota</taxon>
        <taxon>Agaricomycotina</taxon>
        <taxon>Agaricomycetes</taxon>
        <taxon>Agaricomycetidae</taxon>
        <taxon>Agaricales</taxon>
        <taxon>Marasmiineae</taxon>
        <taxon>Mycenaceae</taxon>
        <taxon>Mycena</taxon>
    </lineage>
</organism>
<dbReference type="GO" id="GO:0032259">
    <property type="term" value="P:methylation"/>
    <property type="evidence" value="ECO:0007669"/>
    <property type="project" value="UniProtKB-KW"/>
</dbReference>
<evidence type="ECO:0000259" key="4">
    <source>
        <dbReference type="Pfam" id="PF00891"/>
    </source>
</evidence>
<reference evidence="6" key="1">
    <citation type="submission" date="2023-03" db="EMBL/GenBank/DDBJ databases">
        <title>Massive genome expansion in bonnet fungi (Mycena s.s.) driven by repeated elements and novel gene families across ecological guilds.</title>
        <authorList>
            <consortium name="Lawrence Berkeley National Laboratory"/>
            <person name="Harder C.B."/>
            <person name="Miyauchi S."/>
            <person name="Viragh M."/>
            <person name="Kuo A."/>
            <person name="Thoen E."/>
            <person name="Andreopoulos B."/>
            <person name="Lu D."/>
            <person name="Skrede I."/>
            <person name="Drula E."/>
            <person name="Henrissat B."/>
            <person name="Morin E."/>
            <person name="Kohler A."/>
            <person name="Barry K."/>
            <person name="LaButti K."/>
            <person name="Morin E."/>
            <person name="Salamov A."/>
            <person name="Lipzen A."/>
            <person name="Mereny Z."/>
            <person name="Hegedus B."/>
            <person name="Baldrian P."/>
            <person name="Stursova M."/>
            <person name="Weitz H."/>
            <person name="Taylor A."/>
            <person name="Grigoriev I.V."/>
            <person name="Nagy L.G."/>
            <person name="Martin F."/>
            <person name="Kauserud H."/>
        </authorList>
    </citation>
    <scope>NUCLEOTIDE SEQUENCE</scope>
    <source>
        <strain evidence="6">9144</strain>
    </source>
</reference>
<dbReference type="PROSITE" id="PS51683">
    <property type="entry name" value="SAM_OMT_II"/>
    <property type="match status" value="1"/>
</dbReference>
<dbReference type="Gene3D" id="1.10.10.10">
    <property type="entry name" value="Winged helix-like DNA-binding domain superfamily/Winged helix DNA-binding domain"/>
    <property type="match status" value="1"/>
</dbReference>
<dbReference type="PANTHER" id="PTHR43712:SF2">
    <property type="entry name" value="O-METHYLTRANSFERASE CICE"/>
    <property type="match status" value="1"/>
</dbReference>
<dbReference type="Pfam" id="PF00891">
    <property type="entry name" value="Methyltransf_2"/>
    <property type="match status" value="1"/>
</dbReference>
<dbReference type="GO" id="GO:0046983">
    <property type="term" value="F:protein dimerization activity"/>
    <property type="evidence" value="ECO:0007669"/>
    <property type="project" value="InterPro"/>
</dbReference>
<dbReference type="EMBL" id="JARJCW010000034">
    <property type="protein sequence ID" value="KAJ7208244.1"/>
    <property type="molecule type" value="Genomic_DNA"/>
</dbReference>
<dbReference type="Pfam" id="PF08100">
    <property type="entry name" value="Dimerisation"/>
    <property type="match status" value="1"/>
</dbReference>
<keyword evidence="2" id="KW-0808">Transferase</keyword>
<dbReference type="Proteomes" id="UP001219525">
    <property type="component" value="Unassembled WGS sequence"/>
</dbReference>
<keyword evidence="1" id="KW-0489">Methyltransferase</keyword>
<evidence type="ECO:0000256" key="1">
    <source>
        <dbReference type="ARBA" id="ARBA00022603"/>
    </source>
</evidence>
<keyword evidence="7" id="KW-1185">Reference proteome</keyword>
<dbReference type="AlphaFoldDB" id="A0AAD6VBG3"/>
<dbReference type="InterPro" id="IPR001077">
    <property type="entry name" value="COMT_C"/>
</dbReference>
<dbReference type="InterPro" id="IPR036388">
    <property type="entry name" value="WH-like_DNA-bd_sf"/>
</dbReference>
<sequence length="468" mass="51239">MASSGLQTLRRLAEIINQSLDTMERGYARAGIPVPSLDVPFDPAETACHDVEVATARLNIMAATAQMFASVCSPTETIWNASQVFHISSGVRVASELNVAEILREAGPQGLHVKYIAAPSKVDPTLLARILRLLATHHIFREVTPDVFANNRISSALDKAKPSADLFANREDRLQGTSGVAAVVELYADEVFKSSAVLAETLLDPKEGVLPYNKAFGTDEPLFYNWMQRPENAYRRQRFGIGMQGTDVGEAPGAIFAGFDWGALPAGSVLVDVGSGTGHISMQIAQKHTTLRVVNQDLEDTIEDARRLWKDQFPSHIETNMVDFQVHNFLDSQPVKNAAVFLVRHVVHNWPDDSAVKILQNLREAAQPSTRLVIMEMVPDVAARSSSVTNTTPASAARPRAPEPLLPNWGVGSPLPYYIDMAAHALMGGGERTLGHWIEILTRSNWKLDRLHYVGSPMFHIVASPTSV</sequence>
<dbReference type="InterPro" id="IPR029063">
    <property type="entry name" value="SAM-dependent_MTases_sf"/>
</dbReference>